<name>A0AAN7GN10_9MYRT</name>
<keyword evidence="4" id="KW-0862">Zinc</keyword>
<dbReference type="GO" id="GO:0010048">
    <property type="term" value="P:vernalization response"/>
    <property type="evidence" value="ECO:0007669"/>
    <property type="project" value="InterPro"/>
</dbReference>
<dbReference type="PROSITE" id="PS50853">
    <property type="entry name" value="FN3"/>
    <property type="match status" value="1"/>
</dbReference>
<feature type="region of interest" description="Disordered" evidence="6">
    <location>
        <begin position="87"/>
        <end position="117"/>
    </location>
</feature>
<dbReference type="EMBL" id="JAXIOK010000020">
    <property type="protein sequence ID" value="KAK4747361.1"/>
    <property type="molecule type" value="Genomic_DNA"/>
</dbReference>
<evidence type="ECO:0000256" key="4">
    <source>
        <dbReference type="ARBA" id="ARBA00022833"/>
    </source>
</evidence>
<sequence length="700" mass="77151">MDSHSEGDLCDLSKCSNMSLEQKRGLVYQISQWPYGAPELLQSWSRQEILEILCLEMGKERKYTGVTKLKMIEHLLRIVSEKKLGESKETYDDSSQRPGLTMSQRKAENPPPLHVPTKGMLTVKAENAIEKTIICKNTACKASLGEADKFCKRCSCSICFKYDDNKDPSLWLICNSDLPFQGDSCGMSFHLECFLKHERSRLARDGLDGVFYCVSCGKMNDILGCWRKQLLIARDTRREDILCYRLALTKKLTSGTEKYNEINGIVEEAVKKLEAEVGPLSDMPVKLGRGIVNRLSSGPAVQKLCANAIDILDSLLSSLDSSLSPKSISQGSTVASQNMLKFEDAGSTSITVILNLEEQSPSGSSIQCMLWHREASESDYPSQATCNLSSTNRRFTVLGLVPSSQYLFKMVLLDGTRELGSFEVSSSTSSFSGDETINHNVVQRIQSPSTNCSSLSNPSSVEDETNNPVLCINQNGGDAGDYQLVSVDCLRTHRESSAEAGPFGPRATTAIMPDADALNGKNKDKTAEETGTDNGLKNEGVPSAGSSREASLPITPCKMENTNSKDGSGRGTSARLCRKDRELDNIFGLGSKLMKKRRGESGPINNDEQSSDLDFEFHVKLIRRLECKGHIEKTFRQKFLTWYTLRATPREVRIVKAFVDTFIEDPAALAEQLIDTFSGSISSIVSSSVVPSGLCMKLWH</sequence>
<evidence type="ECO:0000313" key="9">
    <source>
        <dbReference type="Proteomes" id="UP001345219"/>
    </source>
</evidence>
<dbReference type="Pfam" id="PF23380">
    <property type="entry name" value="VIN3_C"/>
    <property type="match status" value="1"/>
</dbReference>
<keyword evidence="2" id="KW-0479">Metal-binding</keyword>
<dbReference type="InterPro" id="IPR003961">
    <property type="entry name" value="FN3_dom"/>
</dbReference>
<evidence type="ECO:0000256" key="6">
    <source>
        <dbReference type="SAM" id="MobiDB-lite"/>
    </source>
</evidence>
<dbReference type="InterPro" id="IPR044514">
    <property type="entry name" value="VIN3-like"/>
</dbReference>
<dbReference type="GO" id="GO:0040029">
    <property type="term" value="P:epigenetic regulation of gene expression"/>
    <property type="evidence" value="ECO:0007669"/>
    <property type="project" value="InterPro"/>
</dbReference>
<dbReference type="PANTHER" id="PTHR46286:SF2">
    <property type="entry name" value="VIN3-LIKE PROTEIN 2"/>
    <property type="match status" value="1"/>
</dbReference>
<evidence type="ECO:0000256" key="5">
    <source>
        <dbReference type="ARBA" id="ARBA00023242"/>
    </source>
</evidence>
<keyword evidence="9" id="KW-1185">Reference proteome</keyword>
<dbReference type="GO" id="GO:0005634">
    <property type="term" value="C:nucleus"/>
    <property type="evidence" value="ECO:0007669"/>
    <property type="project" value="UniProtKB-SubCell"/>
</dbReference>
<dbReference type="PANTHER" id="PTHR46286">
    <property type="entry name" value="VIN3-LIKE PROTEIN 2-RELATED"/>
    <property type="match status" value="1"/>
</dbReference>
<dbReference type="InterPro" id="IPR056990">
    <property type="entry name" value="VIN3-like_C"/>
</dbReference>
<dbReference type="AlphaFoldDB" id="A0AAN7GN10"/>
<comment type="caution">
    <text evidence="8">The sequence shown here is derived from an EMBL/GenBank/DDBJ whole genome shotgun (WGS) entry which is preliminary data.</text>
</comment>
<dbReference type="InterPro" id="IPR058585">
    <property type="entry name" value="Fn3_VIN3"/>
</dbReference>
<keyword evidence="3" id="KW-0863">Zinc-finger</keyword>
<dbReference type="InterPro" id="IPR032881">
    <property type="entry name" value="Oberon-like_PHD"/>
</dbReference>
<dbReference type="Pfam" id="PF07227">
    <property type="entry name" value="PHD_Oberon"/>
    <property type="match status" value="1"/>
</dbReference>
<gene>
    <name evidence="8" type="ORF">SAY87_026398</name>
</gene>
<evidence type="ECO:0000256" key="3">
    <source>
        <dbReference type="ARBA" id="ARBA00022771"/>
    </source>
</evidence>
<keyword evidence="5" id="KW-0539">Nucleus</keyword>
<evidence type="ECO:0000256" key="1">
    <source>
        <dbReference type="ARBA" id="ARBA00004123"/>
    </source>
</evidence>
<proteinExistence type="predicted"/>
<comment type="subcellular location">
    <subcellularLocation>
        <location evidence="1">Nucleus</location>
    </subcellularLocation>
</comment>
<protein>
    <recommendedName>
        <fullName evidence="7">Fibronectin type-III domain-containing protein</fullName>
    </recommendedName>
</protein>
<evidence type="ECO:0000259" key="7">
    <source>
        <dbReference type="PROSITE" id="PS50853"/>
    </source>
</evidence>
<feature type="region of interest" description="Disordered" evidence="6">
    <location>
        <begin position="497"/>
        <end position="575"/>
    </location>
</feature>
<feature type="domain" description="Fibronectin type-III" evidence="7">
    <location>
        <begin position="335"/>
        <end position="435"/>
    </location>
</feature>
<accession>A0AAN7GN10</accession>
<dbReference type="GO" id="GO:0008270">
    <property type="term" value="F:zinc ion binding"/>
    <property type="evidence" value="ECO:0007669"/>
    <property type="project" value="UniProtKB-KW"/>
</dbReference>
<dbReference type="Proteomes" id="UP001345219">
    <property type="component" value="Chromosome 20"/>
</dbReference>
<dbReference type="Pfam" id="PF23376">
    <property type="entry name" value="Fn3_VIN3"/>
    <property type="match status" value="1"/>
</dbReference>
<evidence type="ECO:0000256" key="2">
    <source>
        <dbReference type="ARBA" id="ARBA00022723"/>
    </source>
</evidence>
<evidence type="ECO:0000313" key="8">
    <source>
        <dbReference type="EMBL" id="KAK4747361.1"/>
    </source>
</evidence>
<organism evidence="8 9">
    <name type="scientific">Trapa incisa</name>
    <dbReference type="NCBI Taxonomy" id="236973"/>
    <lineage>
        <taxon>Eukaryota</taxon>
        <taxon>Viridiplantae</taxon>
        <taxon>Streptophyta</taxon>
        <taxon>Embryophyta</taxon>
        <taxon>Tracheophyta</taxon>
        <taxon>Spermatophyta</taxon>
        <taxon>Magnoliopsida</taxon>
        <taxon>eudicotyledons</taxon>
        <taxon>Gunneridae</taxon>
        <taxon>Pentapetalae</taxon>
        <taxon>rosids</taxon>
        <taxon>malvids</taxon>
        <taxon>Myrtales</taxon>
        <taxon>Lythraceae</taxon>
        <taxon>Trapa</taxon>
    </lineage>
</organism>
<reference evidence="8 9" key="1">
    <citation type="journal article" date="2023" name="Hortic Res">
        <title>Pangenome of water caltrop reveals structural variations and asymmetric subgenome divergence after allopolyploidization.</title>
        <authorList>
            <person name="Zhang X."/>
            <person name="Chen Y."/>
            <person name="Wang L."/>
            <person name="Yuan Y."/>
            <person name="Fang M."/>
            <person name="Shi L."/>
            <person name="Lu R."/>
            <person name="Comes H.P."/>
            <person name="Ma Y."/>
            <person name="Chen Y."/>
            <person name="Huang G."/>
            <person name="Zhou Y."/>
            <person name="Zheng Z."/>
            <person name="Qiu Y."/>
        </authorList>
    </citation>
    <scope>NUCLEOTIDE SEQUENCE [LARGE SCALE GENOMIC DNA]</scope>
    <source>
        <tissue evidence="8">Roots</tissue>
    </source>
</reference>